<dbReference type="RefSeq" id="XP_025371673.1">
    <property type="nucleotide sequence ID" value="XM_025517738.1"/>
</dbReference>
<evidence type="ECO:0000313" key="2">
    <source>
        <dbReference type="EMBL" id="PWN44513.1"/>
    </source>
</evidence>
<dbReference type="EMBL" id="KZ819360">
    <property type="protein sequence ID" value="PWN44513.1"/>
    <property type="molecule type" value="Genomic_DNA"/>
</dbReference>
<proteinExistence type="predicted"/>
<evidence type="ECO:0000256" key="1">
    <source>
        <dbReference type="SAM" id="Phobius"/>
    </source>
</evidence>
<protein>
    <submittedName>
        <fullName evidence="2">Uncharacterized protein</fullName>
    </submittedName>
</protein>
<keyword evidence="1" id="KW-0472">Membrane</keyword>
<reference evidence="2 3" key="1">
    <citation type="journal article" date="2018" name="Mol. Biol. Evol.">
        <title>Broad Genomic Sampling Reveals a Smut Pathogenic Ancestry of the Fungal Clade Ustilaginomycotina.</title>
        <authorList>
            <person name="Kijpornyongpan T."/>
            <person name="Mondo S.J."/>
            <person name="Barry K."/>
            <person name="Sandor L."/>
            <person name="Lee J."/>
            <person name="Lipzen A."/>
            <person name="Pangilinan J."/>
            <person name="LaButti K."/>
            <person name="Hainaut M."/>
            <person name="Henrissat B."/>
            <person name="Grigoriev I.V."/>
            <person name="Spatafora J.W."/>
            <person name="Aime M.C."/>
        </authorList>
    </citation>
    <scope>NUCLEOTIDE SEQUENCE [LARGE SCALE GENOMIC DNA]</scope>
    <source>
        <strain evidence="2 3">MCA 4658</strain>
    </source>
</reference>
<dbReference type="InParanoid" id="A0A316W902"/>
<dbReference type="AlphaFoldDB" id="A0A316W902"/>
<feature type="transmembrane region" description="Helical" evidence="1">
    <location>
        <begin position="22"/>
        <end position="45"/>
    </location>
</feature>
<evidence type="ECO:0000313" key="3">
    <source>
        <dbReference type="Proteomes" id="UP000245783"/>
    </source>
</evidence>
<sequence>MNGNRYAQCPDLHTQQTRINKVFFFSFSFFFFFEDCLQSISLIAVGRRHHLAGQLFTDHCYLAASFGHDDVSLEAQRSGQMLKSSPSARLA</sequence>
<dbReference type="GeneID" id="37039608"/>
<keyword evidence="1" id="KW-0812">Transmembrane</keyword>
<keyword evidence="3" id="KW-1185">Reference proteome</keyword>
<gene>
    <name evidence="2" type="ORF">IE81DRAFT_9081</name>
</gene>
<dbReference type="Proteomes" id="UP000245783">
    <property type="component" value="Unassembled WGS sequence"/>
</dbReference>
<keyword evidence="1" id="KW-1133">Transmembrane helix</keyword>
<organism evidence="2 3">
    <name type="scientific">Ceraceosorus guamensis</name>
    <dbReference type="NCBI Taxonomy" id="1522189"/>
    <lineage>
        <taxon>Eukaryota</taxon>
        <taxon>Fungi</taxon>
        <taxon>Dikarya</taxon>
        <taxon>Basidiomycota</taxon>
        <taxon>Ustilaginomycotina</taxon>
        <taxon>Exobasidiomycetes</taxon>
        <taxon>Ceraceosorales</taxon>
        <taxon>Ceraceosoraceae</taxon>
        <taxon>Ceraceosorus</taxon>
    </lineage>
</organism>
<name>A0A316W902_9BASI</name>
<accession>A0A316W902</accession>